<feature type="chain" id="PRO_5025610831" evidence="4">
    <location>
        <begin position="21"/>
        <end position="140"/>
    </location>
</feature>
<dbReference type="EMBL" id="ML994627">
    <property type="protein sequence ID" value="KAF2187481.1"/>
    <property type="molecule type" value="Genomic_DNA"/>
</dbReference>
<organism evidence="5 6">
    <name type="scientific">Zopfia rhizophila CBS 207.26</name>
    <dbReference type="NCBI Taxonomy" id="1314779"/>
    <lineage>
        <taxon>Eukaryota</taxon>
        <taxon>Fungi</taxon>
        <taxon>Dikarya</taxon>
        <taxon>Ascomycota</taxon>
        <taxon>Pezizomycotina</taxon>
        <taxon>Dothideomycetes</taxon>
        <taxon>Dothideomycetes incertae sedis</taxon>
        <taxon>Zopfiaceae</taxon>
        <taxon>Zopfia</taxon>
    </lineage>
</organism>
<evidence type="ECO:0000256" key="2">
    <source>
        <dbReference type="ARBA" id="ARBA00010421"/>
    </source>
</evidence>
<comment type="similarity">
    <text evidence="2">Belongs to the cerato-platanin family.</text>
</comment>
<reference evidence="5" key="1">
    <citation type="journal article" date="2020" name="Stud. Mycol.">
        <title>101 Dothideomycetes genomes: a test case for predicting lifestyles and emergence of pathogens.</title>
        <authorList>
            <person name="Haridas S."/>
            <person name="Albert R."/>
            <person name="Binder M."/>
            <person name="Bloem J."/>
            <person name="Labutti K."/>
            <person name="Salamov A."/>
            <person name="Andreopoulos B."/>
            <person name="Baker S."/>
            <person name="Barry K."/>
            <person name="Bills G."/>
            <person name="Bluhm B."/>
            <person name="Cannon C."/>
            <person name="Castanera R."/>
            <person name="Culley D."/>
            <person name="Daum C."/>
            <person name="Ezra D."/>
            <person name="Gonzalez J."/>
            <person name="Henrissat B."/>
            <person name="Kuo A."/>
            <person name="Liang C."/>
            <person name="Lipzen A."/>
            <person name="Lutzoni F."/>
            <person name="Magnuson J."/>
            <person name="Mondo S."/>
            <person name="Nolan M."/>
            <person name="Ohm R."/>
            <person name="Pangilinan J."/>
            <person name="Park H.-J."/>
            <person name="Ramirez L."/>
            <person name="Alfaro M."/>
            <person name="Sun H."/>
            <person name="Tritt A."/>
            <person name="Yoshinaga Y."/>
            <person name="Zwiers L.-H."/>
            <person name="Turgeon B."/>
            <person name="Goodwin S."/>
            <person name="Spatafora J."/>
            <person name="Crous P."/>
            <person name="Grigoriev I."/>
        </authorList>
    </citation>
    <scope>NUCLEOTIDE SEQUENCE</scope>
    <source>
        <strain evidence="5">CBS 207.26</strain>
    </source>
</reference>
<protein>
    <submittedName>
        <fullName evidence="5">Asp f 13-like protein</fullName>
    </submittedName>
</protein>
<dbReference type="InterPro" id="IPR036908">
    <property type="entry name" value="RlpA-like_sf"/>
</dbReference>
<evidence type="ECO:0000256" key="1">
    <source>
        <dbReference type="ARBA" id="ARBA00004613"/>
    </source>
</evidence>
<dbReference type="GO" id="GO:0005576">
    <property type="term" value="C:extracellular region"/>
    <property type="evidence" value="ECO:0007669"/>
    <property type="project" value="UniProtKB-SubCell"/>
</dbReference>
<dbReference type="InterPro" id="IPR010829">
    <property type="entry name" value="Cerato-platanin"/>
</dbReference>
<sequence>MKFSGAVSAAALGFASLSQAITVSWDAGYDDAGRSLTAVACSDGANGLITRYGWQTQGNIPTFPNIGGYQGIPGWNSNQCGTCWALTYNGRTINVLAIDHTATGFNIGKQAMNTLTNGNADQFGRVEASFAQVAASDCRI</sequence>
<dbReference type="Pfam" id="PF07249">
    <property type="entry name" value="Cerato-platanin"/>
    <property type="match status" value="1"/>
</dbReference>
<accession>A0A6A6E6C7</accession>
<evidence type="ECO:0000313" key="5">
    <source>
        <dbReference type="EMBL" id="KAF2187481.1"/>
    </source>
</evidence>
<comment type="subcellular location">
    <subcellularLocation>
        <location evidence="1">Secreted</location>
    </subcellularLocation>
</comment>
<dbReference type="CDD" id="cd22778">
    <property type="entry name" value="DPBB_CEPL-like"/>
    <property type="match status" value="1"/>
</dbReference>
<keyword evidence="3" id="KW-0964">Secreted</keyword>
<name>A0A6A6E6C7_9PEZI</name>
<keyword evidence="4" id="KW-0732">Signal</keyword>
<evidence type="ECO:0000313" key="6">
    <source>
        <dbReference type="Proteomes" id="UP000800200"/>
    </source>
</evidence>
<gene>
    <name evidence="5" type="ORF">K469DRAFT_629294</name>
</gene>
<dbReference type="Proteomes" id="UP000800200">
    <property type="component" value="Unassembled WGS sequence"/>
</dbReference>
<evidence type="ECO:0000256" key="3">
    <source>
        <dbReference type="ARBA" id="ARBA00022525"/>
    </source>
</evidence>
<proteinExistence type="inferred from homology"/>
<dbReference type="Gene3D" id="2.40.40.10">
    <property type="entry name" value="RlpA-like domain"/>
    <property type="match status" value="1"/>
</dbReference>
<dbReference type="AlphaFoldDB" id="A0A6A6E6C7"/>
<keyword evidence="6" id="KW-1185">Reference proteome</keyword>
<dbReference type="OrthoDB" id="4898945at2759"/>
<dbReference type="SUPFAM" id="SSF50685">
    <property type="entry name" value="Barwin-like endoglucanases"/>
    <property type="match status" value="1"/>
</dbReference>
<feature type="signal peptide" evidence="4">
    <location>
        <begin position="1"/>
        <end position="20"/>
    </location>
</feature>
<evidence type="ECO:0000256" key="4">
    <source>
        <dbReference type="SAM" id="SignalP"/>
    </source>
</evidence>